<dbReference type="Pfam" id="PF00001">
    <property type="entry name" value="7tm_1"/>
    <property type="match status" value="1"/>
</dbReference>
<feature type="transmembrane region" description="Helical" evidence="7">
    <location>
        <begin position="12"/>
        <end position="32"/>
    </location>
</feature>
<feature type="domain" description="G-protein coupled receptors family 1 profile" evidence="8">
    <location>
        <begin position="23"/>
        <end position="272"/>
    </location>
</feature>
<comment type="subcellular location">
    <subcellularLocation>
        <location evidence="1">Cell membrane</location>
        <topology evidence="1">Multi-pass membrane protein</topology>
    </subcellularLocation>
</comment>
<reference evidence="9" key="1">
    <citation type="submission" date="2021-02" db="EMBL/GenBank/DDBJ databases">
        <authorList>
            <person name="Nowell W R."/>
        </authorList>
    </citation>
    <scope>NUCLEOTIDE SEQUENCE</scope>
</reference>
<feature type="transmembrane region" description="Helical" evidence="7">
    <location>
        <begin position="44"/>
        <end position="68"/>
    </location>
</feature>
<evidence type="ECO:0000256" key="4">
    <source>
        <dbReference type="ARBA" id="ARBA00022989"/>
    </source>
</evidence>
<accession>A0A815EAA7</accession>
<dbReference type="PROSITE" id="PS50262">
    <property type="entry name" value="G_PROTEIN_RECEP_F1_2"/>
    <property type="match status" value="1"/>
</dbReference>
<feature type="transmembrane region" description="Helical" evidence="7">
    <location>
        <begin position="159"/>
        <end position="182"/>
    </location>
</feature>
<dbReference type="InterPro" id="IPR000276">
    <property type="entry name" value="GPCR_Rhodpsn"/>
</dbReference>
<sequence>MDSALDLLSSLVMVSCSLFGLICSLTFIIIVVTNRSLQTVTIMLAFNSAIAGFIINVTSGCQAIYQIISDGNDQFCSFRGFLLHAATGLLYHTLCVQALRSLFVVVFSAQRSLQSKPIIASITIVQWLVSITFAIPSLVLGRIVYQAGSRICQASLNDLVIFLYLSFFIYFGPVAFILSIYARIVYFAKHRPFSVNVQTRIADERRQRREVRFVRRLLIIAMVTGCMSCPYILFFLRTQIFSNAERLPYAQRVSFIFLSFGYAIWMLVNLTYTDEVRKHLFSKIQCILPQLKRGRVEPGTTTYTNTRVMP</sequence>
<evidence type="ECO:0000256" key="3">
    <source>
        <dbReference type="ARBA" id="ARBA00022692"/>
    </source>
</evidence>
<feature type="transmembrane region" description="Helical" evidence="7">
    <location>
        <begin position="88"/>
        <end position="107"/>
    </location>
</feature>
<dbReference type="OrthoDB" id="10055873at2759"/>
<gene>
    <name evidence="9" type="ORF">EDS130_LOCUS31024</name>
</gene>
<proteinExistence type="predicted"/>
<keyword evidence="6" id="KW-0675">Receptor</keyword>
<feature type="transmembrane region" description="Helical" evidence="7">
    <location>
        <begin position="213"/>
        <end position="233"/>
    </location>
</feature>
<dbReference type="Gene3D" id="1.20.1070.10">
    <property type="entry name" value="Rhodopsin 7-helix transmembrane proteins"/>
    <property type="match status" value="1"/>
</dbReference>
<dbReference type="EMBL" id="CAJNOJ010000223">
    <property type="protein sequence ID" value="CAF1308873.1"/>
    <property type="molecule type" value="Genomic_DNA"/>
</dbReference>
<dbReference type="CDD" id="cd00637">
    <property type="entry name" value="7tm_classA_rhodopsin-like"/>
    <property type="match status" value="1"/>
</dbReference>
<evidence type="ECO:0000256" key="6">
    <source>
        <dbReference type="ARBA" id="ARBA00023170"/>
    </source>
</evidence>
<dbReference type="Proteomes" id="UP000663852">
    <property type="component" value="Unassembled WGS sequence"/>
</dbReference>
<evidence type="ECO:0000256" key="1">
    <source>
        <dbReference type="ARBA" id="ARBA00004651"/>
    </source>
</evidence>
<organism evidence="9 10">
    <name type="scientific">Adineta ricciae</name>
    <name type="common">Rotifer</name>
    <dbReference type="NCBI Taxonomy" id="249248"/>
    <lineage>
        <taxon>Eukaryota</taxon>
        <taxon>Metazoa</taxon>
        <taxon>Spiralia</taxon>
        <taxon>Gnathifera</taxon>
        <taxon>Rotifera</taxon>
        <taxon>Eurotatoria</taxon>
        <taxon>Bdelloidea</taxon>
        <taxon>Adinetida</taxon>
        <taxon>Adinetidae</taxon>
        <taxon>Adineta</taxon>
    </lineage>
</organism>
<evidence type="ECO:0000256" key="7">
    <source>
        <dbReference type="SAM" id="Phobius"/>
    </source>
</evidence>
<dbReference type="GO" id="GO:0004930">
    <property type="term" value="F:G protein-coupled receptor activity"/>
    <property type="evidence" value="ECO:0007669"/>
    <property type="project" value="InterPro"/>
</dbReference>
<protein>
    <recommendedName>
        <fullName evidence="8">G-protein coupled receptors family 1 profile domain-containing protein</fullName>
    </recommendedName>
</protein>
<dbReference type="SUPFAM" id="SSF81321">
    <property type="entry name" value="Family A G protein-coupled receptor-like"/>
    <property type="match status" value="1"/>
</dbReference>
<name>A0A815EAA7_ADIRI</name>
<evidence type="ECO:0000256" key="2">
    <source>
        <dbReference type="ARBA" id="ARBA00022475"/>
    </source>
</evidence>
<dbReference type="PANTHER" id="PTHR24241">
    <property type="entry name" value="NEUROPEPTIDE RECEPTOR-RELATED G-PROTEIN COUPLED RECEPTOR"/>
    <property type="match status" value="1"/>
</dbReference>
<evidence type="ECO:0000313" key="10">
    <source>
        <dbReference type="Proteomes" id="UP000663852"/>
    </source>
</evidence>
<feature type="transmembrane region" description="Helical" evidence="7">
    <location>
        <begin position="119"/>
        <end position="139"/>
    </location>
</feature>
<keyword evidence="5 7" id="KW-0472">Membrane</keyword>
<keyword evidence="4 7" id="KW-1133">Transmembrane helix</keyword>
<dbReference type="InterPro" id="IPR017452">
    <property type="entry name" value="GPCR_Rhodpsn_7TM"/>
</dbReference>
<keyword evidence="3 7" id="KW-0812">Transmembrane</keyword>
<feature type="transmembrane region" description="Helical" evidence="7">
    <location>
        <begin position="253"/>
        <end position="272"/>
    </location>
</feature>
<keyword evidence="2" id="KW-1003">Cell membrane</keyword>
<evidence type="ECO:0000256" key="5">
    <source>
        <dbReference type="ARBA" id="ARBA00023136"/>
    </source>
</evidence>
<dbReference type="AlphaFoldDB" id="A0A815EAA7"/>
<evidence type="ECO:0000259" key="8">
    <source>
        <dbReference type="PROSITE" id="PS50262"/>
    </source>
</evidence>
<evidence type="ECO:0000313" key="9">
    <source>
        <dbReference type="EMBL" id="CAF1308873.1"/>
    </source>
</evidence>
<comment type="caution">
    <text evidence="9">The sequence shown here is derived from an EMBL/GenBank/DDBJ whole genome shotgun (WGS) entry which is preliminary data.</text>
</comment>
<dbReference type="GO" id="GO:0005886">
    <property type="term" value="C:plasma membrane"/>
    <property type="evidence" value="ECO:0007669"/>
    <property type="project" value="UniProtKB-SubCell"/>
</dbReference>